<reference evidence="1" key="3">
    <citation type="journal article" date="2017" name="Nature">
        <title>Genome sequence of the progenitor of the wheat D genome Aegilops tauschii.</title>
        <authorList>
            <person name="Luo M.C."/>
            <person name="Gu Y.Q."/>
            <person name="Puiu D."/>
            <person name="Wang H."/>
            <person name="Twardziok S.O."/>
            <person name="Deal K.R."/>
            <person name="Huo N."/>
            <person name="Zhu T."/>
            <person name="Wang L."/>
            <person name="Wang Y."/>
            <person name="McGuire P.E."/>
            <person name="Liu S."/>
            <person name="Long H."/>
            <person name="Ramasamy R.K."/>
            <person name="Rodriguez J.C."/>
            <person name="Van S.L."/>
            <person name="Yuan L."/>
            <person name="Wang Z."/>
            <person name="Xia Z."/>
            <person name="Xiao L."/>
            <person name="Anderson O.D."/>
            <person name="Ouyang S."/>
            <person name="Liang Y."/>
            <person name="Zimin A.V."/>
            <person name="Pertea G."/>
            <person name="Qi P."/>
            <person name="Bennetzen J.L."/>
            <person name="Dai X."/>
            <person name="Dawson M.W."/>
            <person name="Muller H.G."/>
            <person name="Kugler K."/>
            <person name="Rivarola-Duarte L."/>
            <person name="Spannagl M."/>
            <person name="Mayer K.F.X."/>
            <person name="Lu F.H."/>
            <person name="Bevan M.W."/>
            <person name="Leroy P."/>
            <person name="Li P."/>
            <person name="You F.M."/>
            <person name="Sun Q."/>
            <person name="Liu Z."/>
            <person name="Lyons E."/>
            <person name="Wicker T."/>
            <person name="Salzberg S.L."/>
            <person name="Devos K.M."/>
            <person name="Dvorak J."/>
        </authorList>
    </citation>
    <scope>NUCLEOTIDE SEQUENCE [LARGE SCALE GENOMIC DNA]</scope>
    <source>
        <strain evidence="1">cv. AL8/78</strain>
    </source>
</reference>
<reference evidence="1" key="4">
    <citation type="submission" date="2019-03" db="UniProtKB">
        <authorList>
            <consortium name="EnsemblPlants"/>
        </authorList>
    </citation>
    <scope>IDENTIFICATION</scope>
</reference>
<sequence>MDQGWASWFGAGVTSAFFASPPARVTRSLPPSIACVRLTPPLVRVLCSRSGELLLVARGRLINPVDFTAGRPCLN</sequence>
<dbReference type="Gramene" id="AET6Gv20987900.1">
    <property type="protein sequence ID" value="AET6Gv20987900.1"/>
    <property type="gene ID" value="AET6Gv20987900"/>
</dbReference>
<dbReference type="AlphaFoldDB" id="A0A453Q5U9"/>
<dbReference type="EnsemblPlants" id="AET6Gv20987900.1">
    <property type="protein sequence ID" value="AET6Gv20987900.1"/>
    <property type="gene ID" value="AET6Gv20987900"/>
</dbReference>
<accession>A0A453Q5U9</accession>
<name>A0A453Q5U9_AEGTS</name>
<reference evidence="2" key="1">
    <citation type="journal article" date="2014" name="Science">
        <title>Ancient hybridizations among the ancestral genomes of bread wheat.</title>
        <authorList>
            <consortium name="International Wheat Genome Sequencing Consortium,"/>
            <person name="Marcussen T."/>
            <person name="Sandve S.R."/>
            <person name="Heier L."/>
            <person name="Spannagl M."/>
            <person name="Pfeifer M."/>
            <person name="Jakobsen K.S."/>
            <person name="Wulff B.B."/>
            <person name="Steuernagel B."/>
            <person name="Mayer K.F."/>
            <person name="Olsen O.A."/>
        </authorList>
    </citation>
    <scope>NUCLEOTIDE SEQUENCE [LARGE SCALE GENOMIC DNA]</scope>
    <source>
        <strain evidence="2">cv. AL8/78</strain>
    </source>
</reference>
<evidence type="ECO:0000313" key="1">
    <source>
        <dbReference type="EnsemblPlants" id="AET6Gv20987900.1"/>
    </source>
</evidence>
<proteinExistence type="predicted"/>
<protein>
    <submittedName>
        <fullName evidence="1">Uncharacterized protein</fullName>
    </submittedName>
</protein>
<reference evidence="2" key="2">
    <citation type="journal article" date="2017" name="Nat. Plants">
        <title>The Aegilops tauschii genome reveals multiple impacts of transposons.</title>
        <authorList>
            <person name="Zhao G."/>
            <person name="Zou C."/>
            <person name="Li K."/>
            <person name="Wang K."/>
            <person name="Li T."/>
            <person name="Gao L."/>
            <person name="Zhang X."/>
            <person name="Wang H."/>
            <person name="Yang Z."/>
            <person name="Liu X."/>
            <person name="Jiang W."/>
            <person name="Mao L."/>
            <person name="Kong X."/>
            <person name="Jiao Y."/>
            <person name="Jia J."/>
        </authorList>
    </citation>
    <scope>NUCLEOTIDE SEQUENCE [LARGE SCALE GENOMIC DNA]</scope>
    <source>
        <strain evidence="2">cv. AL8/78</strain>
    </source>
</reference>
<keyword evidence="2" id="KW-1185">Reference proteome</keyword>
<reference evidence="1" key="5">
    <citation type="journal article" date="2021" name="G3 (Bethesda)">
        <title>Aegilops tauschii genome assembly Aet v5.0 features greater sequence contiguity and improved annotation.</title>
        <authorList>
            <person name="Wang L."/>
            <person name="Zhu T."/>
            <person name="Rodriguez J.C."/>
            <person name="Deal K.R."/>
            <person name="Dubcovsky J."/>
            <person name="McGuire P.E."/>
            <person name="Lux T."/>
            <person name="Spannagl M."/>
            <person name="Mayer K.F.X."/>
            <person name="Baldrich P."/>
            <person name="Meyers B.C."/>
            <person name="Huo N."/>
            <person name="Gu Y.Q."/>
            <person name="Zhou H."/>
            <person name="Devos K.M."/>
            <person name="Bennetzen J.L."/>
            <person name="Unver T."/>
            <person name="Budak H."/>
            <person name="Gulick P.J."/>
            <person name="Galiba G."/>
            <person name="Kalapos B."/>
            <person name="Nelson D.R."/>
            <person name="Li P."/>
            <person name="You F.M."/>
            <person name="Luo M.C."/>
            <person name="Dvorak J."/>
        </authorList>
    </citation>
    <scope>NUCLEOTIDE SEQUENCE [LARGE SCALE GENOMIC DNA]</scope>
    <source>
        <strain evidence="1">cv. AL8/78</strain>
    </source>
</reference>
<organism evidence="1 2">
    <name type="scientific">Aegilops tauschii subsp. strangulata</name>
    <name type="common">Goatgrass</name>
    <dbReference type="NCBI Taxonomy" id="200361"/>
    <lineage>
        <taxon>Eukaryota</taxon>
        <taxon>Viridiplantae</taxon>
        <taxon>Streptophyta</taxon>
        <taxon>Embryophyta</taxon>
        <taxon>Tracheophyta</taxon>
        <taxon>Spermatophyta</taxon>
        <taxon>Magnoliopsida</taxon>
        <taxon>Liliopsida</taxon>
        <taxon>Poales</taxon>
        <taxon>Poaceae</taxon>
        <taxon>BOP clade</taxon>
        <taxon>Pooideae</taxon>
        <taxon>Triticodae</taxon>
        <taxon>Triticeae</taxon>
        <taxon>Triticinae</taxon>
        <taxon>Aegilops</taxon>
    </lineage>
</organism>
<evidence type="ECO:0000313" key="2">
    <source>
        <dbReference type="Proteomes" id="UP000015105"/>
    </source>
</evidence>
<dbReference type="Proteomes" id="UP000015105">
    <property type="component" value="Chromosome 6D"/>
</dbReference>